<dbReference type="InterPro" id="IPR010409">
    <property type="entry name" value="GAGA-bd_tscrpt_act"/>
</dbReference>
<name>A0AAU9SD12_THLAR</name>
<organism evidence="12 13">
    <name type="scientific">Thlaspi arvense</name>
    <name type="common">Field penny-cress</name>
    <dbReference type="NCBI Taxonomy" id="13288"/>
    <lineage>
        <taxon>Eukaryota</taxon>
        <taxon>Viridiplantae</taxon>
        <taxon>Streptophyta</taxon>
        <taxon>Embryophyta</taxon>
        <taxon>Tracheophyta</taxon>
        <taxon>Spermatophyta</taxon>
        <taxon>Magnoliopsida</taxon>
        <taxon>eudicotyledons</taxon>
        <taxon>Gunneridae</taxon>
        <taxon>Pentapetalae</taxon>
        <taxon>rosids</taxon>
        <taxon>malvids</taxon>
        <taxon>Brassicales</taxon>
        <taxon>Brassicaceae</taxon>
        <taxon>Thlaspideae</taxon>
        <taxon>Thlaspi</taxon>
    </lineage>
</organism>
<evidence type="ECO:0000256" key="9">
    <source>
        <dbReference type="ARBA" id="ARBA00023242"/>
    </source>
</evidence>
<evidence type="ECO:0000259" key="11">
    <source>
        <dbReference type="Pfam" id="PF00248"/>
    </source>
</evidence>
<dbReference type="FunFam" id="3.20.20.100:FF:000019">
    <property type="entry name" value="NADP-dependent D-sorbitol-6-phosphate dehydrogenase"/>
    <property type="match status" value="1"/>
</dbReference>
<gene>
    <name evidence="12" type="ORF">TAV2_LOCUS14965</name>
</gene>
<dbReference type="Gene3D" id="3.20.20.100">
    <property type="entry name" value="NADP-dependent oxidoreductase domain"/>
    <property type="match status" value="1"/>
</dbReference>
<comment type="similarity">
    <text evidence="2">Belongs to the aldo/keto reductase family.</text>
</comment>
<dbReference type="PANTHER" id="PTHR43827:SF3">
    <property type="entry name" value="NADP-DEPENDENT OXIDOREDUCTASE DOMAIN-CONTAINING PROTEIN"/>
    <property type="match status" value="1"/>
</dbReference>
<dbReference type="GO" id="GO:0005634">
    <property type="term" value="C:nucleus"/>
    <property type="evidence" value="ECO:0007669"/>
    <property type="project" value="UniProtKB-SubCell"/>
</dbReference>
<comment type="subcellular location">
    <subcellularLocation>
        <location evidence="1">Nucleus</location>
    </subcellularLocation>
</comment>
<keyword evidence="13" id="KW-1185">Reference proteome</keyword>
<dbReference type="PROSITE" id="PS00798">
    <property type="entry name" value="ALDOKETO_REDUCTASE_1"/>
    <property type="match status" value="1"/>
</dbReference>
<keyword evidence="5" id="KW-0560">Oxidoreductase</keyword>
<evidence type="ECO:0000256" key="4">
    <source>
        <dbReference type="ARBA" id="ARBA00022857"/>
    </source>
</evidence>
<feature type="domain" description="NADP-dependent oxidoreductase" evidence="11">
    <location>
        <begin position="19"/>
        <end position="291"/>
    </location>
</feature>
<dbReference type="PANTHER" id="PTHR43827">
    <property type="entry name" value="2,5-DIKETO-D-GLUCONIC ACID REDUCTASE"/>
    <property type="match status" value="1"/>
</dbReference>
<sequence>MEITLNSGYKMPIVGLGVWRMEKEGIRDLIINAIKIGYRHLDCAADYRNEAEVGEALSEAFKTGLVKREDLFVTTKLWNSDHGHVIEACKDSLKKLQLDYLDLYLVHFPVATRHTGVGTTDSALGDDGVLDIDTTISLETTWHDMEKLVSMGLVRSIGISNYDVFLTRDCLAYSKIKPAVNQIETHPYFQRDSLVKFCQKHGVCVTAHTPLGGATANAEWFGTVSCLDDPALKEVAEKYKKTVAQVVLRWGIQRNTVVIPKTSKPERLGENFEVLDFELTKEDMELIKSLDRKYRTNQPAKMENGEQYENGRYKSMWNMMPQHQIKEQHNALVMNKKIMSILAERDAAIQERNQAVSAKKEAVAARDEALQQRDKALSERDKALIERDSAFAALQHHENSLNFALSGGKHYDGDDGFSSVHKLVAFPLSTIRPEVASTKRKKESKRKGKKVGEDLNRGVAAPGKKCRTDWDSNDVGLNLVTFDETTMQVPLCTCTGTARQCYKWGNGGWQSSCCTTTLSQYPLPQMPNKRHSRVGGRKMSGNVFSRLLSRLASEGYDLSCPVDLKDYWARHGTNRYITIK</sequence>
<evidence type="ECO:0000256" key="7">
    <source>
        <dbReference type="ARBA" id="ARBA00023125"/>
    </source>
</evidence>
<evidence type="ECO:0000256" key="1">
    <source>
        <dbReference type="ARBA" id="ARBA00004123"/>
    </source>
</evidence>
<dbReference type="Pfam" id="PF06217">
    <property type="entry name" value="GAGA_bind"/>
    <property type="match status" value="1"/>
</dbReference>
<dbReference type="InterPro" id="IPR020471">
    <property type="entry name" value="AKR"/>
</dbReference>
<evidence type="ECO:0000256" key="5">
    <source>
        <dbReference type="ARBA" id="ARBA00023002"/>
    </source>
</evidence>
<evidence type="ECO:0000256" key="6">
    <source>
        <dbReference type="ARBA" id="ARBA00023015"/>
    </source>
</evidence>
<dbReference type="AlphaFoldDB" id="A0AAU9SD12"/>
<accession>A0AAU9SD12</accession>
<dbReference type="PRINTS" id="PR00069">
    <property type="entry name" value="ALDKETRDTASE"/>
</dbReference>
<reference evidence="12 13" key="1">
    <citation type="submission" date="2022-03" db="EMBL/GenBank/DDBJ databases">
        <authorList>
            <person name="Nunn A."/>
            <person name="Chopra R."/>
            <person name="Nunn A."/>
            <person name="Contreras Garrido A."/>
        </authorList>
    </citation>
    <scope>NUCLEOTIDE SEQUENCE [LARGE SCALE GENOMIC DNA]</scope>
</reference>
<evidence type="ECO:0000256" key="2">
    <source>
        <dbReference type="ARBA" id="ARBA00007905"/>
    </source>
</evidence>
<dbReference type="Proteomes" id="UP000836841">
    <property type="component" value="Chromosome 4"/>
</dbReference>
<comment type="similarity">
    <text evidence="3">Belongs to the BBR/BPC family.</text>
</comment>
<evidence type="ECO:0000313" key="12">
    <source>
        <dbReference type="EMBL" id="CAH2061625.1"/>
    </source>
</evidence>
<dbReference type="SMART" id="SM01226">
    <property type="entry name" value="GAGA_bind"/>
    <property type="match status" value="1"/>
</dbReference>
<dbReference type="CDD" id="cd19112">
    <property type="entry name" value="AKR_AKR2A1-2"/>
    <property type="match status" value="1"/>
</dbReference>
<dbReference type="Pfam" id="PF00248">
    <property type="entry name" value="Aldo_ket_red"/>
    <property type="match status" value="1"/>
</dbReference>
<keyword evidence="9" id="KW-0539">Nucleus</keyword>
<proteinExistence type="inferred from homology"/>
<dbReference type="SUPFAM" id="SSF51430">
    <property type="entry name" value="NAD(P)-linked oxidoreductase"/>
    <property type="match status" value="1"/>
</dbReference>
<keyword evidence="8" id="KW-0804">Transcription</keyword>
<evidence type="ECO:0000256" key="10">
    <source>
        <dbReference type="SAM" id="Coils"/>
    </source>
</evidence>
<dbReference type="PROSITE" id="PS00062">
    <property type="entry name" value="ALDOKETO_REDUCTASE_2"/>
    <property type="match status" value="1"/>
</dbReference>
<evidence type="ECO:0000256" key="3">
    <source>
        <dbReference type="ARBA" id="ARBA00007911"/>
    </source>
</evidence>
<dbReference type="GO" id="GO:0003677">
    <property type="term" value="F:DNA binding"/>
    <property type="evidence" value="ECO:0007669"/>
    <property type="project" value="UniProtKB-KW"/>
</dbReference>
<evidence type="ECO:0000256" key="8">
    <source>
        <dbReference type="ARBA" id="ARBA00023163"/>
    </source>
</evidence>
<keyword evidence="10" id="KW-0175">Coiled coil</keyword>
<dbReference type="InterPro" id="IPR018170">
    <property type="entry name" value="Aldo/ket_reductase_CS"/>
</dbReference>
<protein>
    <recommendedName>
        <fullName evidence="11">NADP-dependent oxidoreductase domain-containing protein</fullName>
    </recommendedName>
</protein>
<dbReference type="GO" id="GO:0047641">
    <property type="term" value="F:aldose-6-phosphate reductase (NADPH) activity"/>
    <property type="evidence" value="ECO:0007669"/>
    <property type="project" value="InterPro"/>
</dbReference>
<keyword evidence="7" id="KW-0238">DNA-binding</keyword>
<dbReference type="InterPro" id="IPR036812">
    <property type="entry name" value="NAD(P)_OxRdtase_dom_sf"/>
</dbReference>
<dbReference type="PROSITE" id="PS00063">
    <property type="entry name" value="ALDOKETO_REDUCTASE_3"/>
    <property type="match status" value="1"/>
</dbReference>
<keyword evidence="4" id="KW-0521">NADP</keyword>
<evidence type="ECO:0000313" key="13">
    <source>
        <dbReference type="Proteomes" id="UP000836841"/>
    </source>
</evidence>
<dbReference type="EMBL" id="OU466860">
    <property type="protein sequence ID" value="CAH2061625.1"/>
    <property type="molecule type" value="Genomic_DNA"/>
</dbReference>
<feature type="coiled-coil region" evidence="10">
    <location>
        <begin position="359"/>
        <end position="386"/>
    </location>
</feature>
<dbReference type="InterPro" id="IPR044485">
    <property type="entry name" value="AKR2A1"/>
</dbReference>
<keyword evidence="6" id="KW-0805">Transcription regulation</keyword>
<dbReference type="InterPro" id="IPR023210">
    <property type="entry name" value="NADP_OxRdtase_dom"/>
</dbReference>